<proteinExistence type="predicted"/>
<dbReference type="RefSeq" id="WP_249321166.1">
    <property type="nucleotide sequence ID" value="NZ_CP060632.1"/>
</dbReference>
<gene>
    <name evidence="1" type="ORF">H9Q76_11890</name>
</gene>
<dbReference type="KEGG" id="wcp:H9Q76_11890"/>
<organism evidence="1 2">
    <name type="scientific">Wujia chipingensis</name>
    <dbReference type="NCBI Taxonomy" id="2763670"/>
    <lineage>
        <taxon>Bacteria</taxon>
        <taxon>Bacillati</taxon>
        <taxon>Bacillota</taxon>
        <taxon>Clostridia</taxon>
        <taxon>Lachnospirales</taxon>
        <taxon>Lachnospiraceae</taxon>
        <taxon>Wujia</taxon>
    </lineage>
</organism>
<name>A0A7G9FLG7_9FIRM</name>
<evidence type="ECO:0000313" key="1">
    <source>
        <dbReference type="EMBL" id="QNL99398.1"/>
    </source>
</evidence>
<sequence>MKFMLLLGLIGHIFCGASDWLLTYAPNGKVNLTDLKDYEKSSVSFRGMPRWACIFNLLPLAVVTLPTKLPVKANVIGAGMFLGLLFLM</sequence>
<dbReference type="AlphaFoldDB" id="A0A7G9FLG7"/>
<keyword evidence="2" id="KW-1185">Reference proteome</keyword>
<dbReference type="Proteomes" id="UP000515819">
    <property type="component" value="Chromosome"/>
</dbReference>
<evidence type="ECO:0000313" key="2">
    <source>
        <dbReference type="Proteomes" id="UP000515819"/>
    </source>
</evidence>
<protein>
    <submittedName>
        <fullName evidence="1">Uncharacterized protein</fullName>
    </submittedName>
</protein>
<reference evidence="1 2" key="1">
    <citation type="submission" date="2020-08" db="EMBL/GenBank/DDBJ databases">
        <authorList>
            <person name="Liu C."/>
            <person name="Sun Q."/>
        </authorList>
    </citation>
    <scope>NUCLEOTIDE SEQUENCE [LARGE SCALE GENOMIC DNA]</scope>
    <source>
        <strain evidence="1 2">NSJ-4</strain>
    </source>
</reference>
<dbReference type="EMBL" id="CP060632">
    <property type="protein sequence ID" value="QNL99398.1"/>
    <property type="molecule type" value="Genomic_DNA"/>
</dbReference>
<accession>A0A7G9FLG7</accession>